<protein>
    <recommendedName>
        <fullName evidence="3">AlpA family phage regulatory protein</fullName>
    </recommendedName>
</protein>
<comment type="caution">
    <text evidence="1">The sequence shown here is derived from an EMBL/GenBank/DDBJ whole genome shotgun (WGS) entry which is preliminary data.</text>
</comment>
<evidence type="ECO:0000313" key="1">
    <source>
        <dbReference type="EMBL" id="OHV18261.1"/>
    </source>
</evidence>
<dbReference type="Pfam" id="PF05930">
    <property type="entry name" value="Phage_AlpA"/>
    <property type="match status" value="1"/>
</dbReference>
<gene>
    <name evidence="1" type="ORF">BK022_00375</name>
</gene>
<accession>A0A1S1PAD6</accession>
<evidence type="ECO:0000313" key="2">
    <source>
        <dbReference type="Proteomes" id="UP000180215"/>
    </source>
</evidence>
<dbReference type="InterPro" id="IPR010260">
    <property type="entry name" value="AlpA"/>
</dbReference>
<dbReference type="AlphaFoldDB" id="A0A1S1PAD6"/>
<sequence>MIRKEAAEFCGLSPATFRRLNESNRFPTPIRLTERRQGWRVSALLEWLDCREQGREWHEYRAALAGNDNRHRTTH</sequence>
<organism evidence="1 2">
    <name type="scientific">Methylorubrum extorquens</name>
    <name type="common">Methylobacterium dichloromethanicum</name>
    <name type="synonym">Methylobacterium extorquens</name>
    <dbReference type="NCBI Taxonomy" id="408"/>
    <lineage>
        <taxon>Bacteria</taxon>
        <taxon>Pseudomonadati</taxon>
        <taxon>Pseudomonadota</taxon>
        <taxon>Alphaproteobacteria</taxon>
        <taxon>Hyphomicrobiales</taxon>
        <taxon>Methylobacteriaceae</taxon>
        <taxon>Methylorubrum</taxon>
    </lineage>
</organism>
<evidence type="ECO:0008006" key="3">
    <source>
        <dbReference type="Google" id="ProtNLM"/>
    </source>
</evidence>
<reference evidence="1 2" key="1">
    <citation type="submission" date="2016-10" db="EMBL/GenBank/DDBJ databases">
        <title>Draft genome sequence of Methylobacterium extorquens CP3, a seed endophyte of Crotalaria pumila with plant growth-promoting and metal tolerance properties.</title>
        <authorList>
            <person name="Sanchez-Lopez A.S."/>
            <person name="Van Hamme J.D."/>
            <person name="Thijs S."/>
            <person name="Mcammond B.M."/>
            <person name="Stevens V."/>
            <person name="Gonzalez-Chavez M.D.C."/>
            <person name="Vangronsveld J."/>
        </authorList>
    </citation>
    <scope>NUCLEOTIDE SEQUENCE [LARGE SCALE GENOMIC DNA]</scope>
    <source>
        <strain evidence="1 2">CP3</strain>
    </source>
</reference>
<proteinExistence type="predicted"/>
<dbReference type="Proteomes" id="UP000180215">
    <property type="component" value="Unassembled WGS sequence"/>
</dbReference>
<dbReference type="EMBL" id="MNAO01000002">
    <property type="protein sequence ID" value="OHV18261.1"/>
    <property type="molecule type" value="Genomic_DNA"/>
</dbReference>
<name>A0A1S1PAD6_METEX</name>